<comment type="similarity">
    <text evidence="2 6">Belongs to the isocitrate lyase/PEP mutase superfamily. Methylisocitrate lyase family.</text>
</comment>
<evidence type="ECO:0000256" key="6">
    <source>
        <dbReference type="RuleBase" id="RU361121"/>
    </source>
</evidence>
<dbReference type="EMBL" id="SPKT01000005">
    <property type="protein sequence ID" value="TFI00148.1"/>
    <property type="molecule type" value="Genomic_DNA"/>
</dbReference>
<evidence type="ECO:0000256" key="2">
    <source>
        <dbReference type="ARBA" id="ARBA00009282"/>
    </source>
</evidence>
<reference evidence="7 8" key="1">
    <citation type="submission" date="2019-03" db="EMBL/GenBank/DDBJ databases">
        <title>Reclassification of Micrococcus aloeverae and Micrococcus yunnanensis as later heterotypic synonyms of Micrococcus luteus.</title>
        <authorList>
            <person name="Huang C.-H."/>
        </authorList>
    </citation>
    <scope>NUCLEOTIDE SEQUENCE [LARGE SCALE GENOMIC DNA]</scope>
    <source>
        <strain evidence="7 8">BCRC 12151</strain>
    </source>
</reference>
<dbReference type="InterPro" id="IPR012695">
    <property type="entry name" value="PrpB"/>
</dbReference>
<evidence type="ECO:0000256" key="3">
    <source>
        <dbReference type="ARBA" id="ARBA00022723"/>
    </source>
</evidence>
<proteinExistence type="inferred from homology"/>
<dbReference type="RefSeq" id="WP_067191119.1">
    <property type="nucleotide sequence ID" value="NZ_SPKT01000005.1"/>
</dbReference>
<dbReference type="Proteomes" id="UP000297477">
    <property type="component" value="Unassembled WGS sequence"/>
</dbReference>
<comment type="caution">
    <text evidence="7">The sequence shown here is derived from an EMBL/GenBank/DDBJ whole genome shotgun (WGS) entry which is preliminary data.</text>
</comment>
<gene>
    <name evidence="7" type="primary">prpB</name>
    <name evidence="7" type="ORF">E4A49_03610</name>
</gene>
<dbReference type="InterPro" id="IPR039556">
    <property type="entry name" value="ICL/PEPM"/>
</dbReference>
<comment type="cofactor">
    <cofactor evidence="1">
        <name>Mg(2+)</name>
        <dbReference type="ChEBI" id="CHEBI:18420"/>
    </cofactor>
</comment>
<sequence length="312" mass="33913">MLYSTLTAEQKRKNLRATLAEGGAAQFPGAFTPLTARLIEEKGFPGVYISGAVLANELGLPDVGLTTLTEVAARGGQIARLTDLPCIIDADTGFGEPMNVARTVQELEDAGLAGCHIEDQFNPKRCGHLDGKNMVDLETAVKRIRAAVDARRDPNFLIMARTDLRAVEGLDAAIARMKALVEAGADAIFPEALKDLGEFETVCRELKPLGVPVLANMTEFGKSELFTRDQLADVGVAMVIYPVTLLRSSMGASERVLDAIRTEGTQQSQVDQMLTRARLYELVDYEAYNQFDTGIFNFEVPTLDIESNNANL</sequence>
<comment type="function">
    <text evidence="6">Catalyzes the thermodynamically favored C-C bond cleavage of (2R,3S)-2-methylisocitrate to yield pyruvate and succinate.</text>
</comment>
<dbReference type="CDD" id="cd00377">
    <property type="entry name" value="ICL_PEPM"/>
    <property type="match status" value="1"/>
</dbReference>
<name>A0ABY2K2L4_9MICC</name>
<dbReference type="Gene3D" id="3.20.20.60">
    <property type="entry name" value="Phosphoenolpyruvate-binding domains"/>
    <property type="match status" value="1"/>
</dbReference>
<dbReference type="InterPro" id="IPR015813">
    <property type="entry name" value="Pyrv/PenolPyrv_kinase-like_dom"/>
</dbReference>
<protein>
    <recommendedName>
        <fullName evidence="6">Methylisocitrate lyase</fullName>
        <ecNumber evidence="6">4.1.3.30</ecNumber>
    </recommendedName>
</protein>
<organism evidence="7 8">
    <name type="scientific">Micrococcus lylae</name>
    <dbReference type="NCBI Taxonomy" id="1273"/>
    <lineage>
        <taxon>Bacteria</taxon>
        <taxon>Bacillati</taxon>
        <taxon>Actinomycetota</taxon>
        <taxon>Actinomycetes</taxon>
        <taxon>Micrococcales</taxon>
        <taxon>Micrococcaceae</taxon>
        <taxon>Micrococcus</taxon>
    </lineage>
</organism>
<keyword evidence="8" id="KW-1185">Reference proteome</keyword>
<accession>A0ABY2K2L4</accession>
<evidence type="ECO:0000256" key="1">
    <source>
        <dbReference type="ARBA" id="ARBA00001946"/>
    </source>
</evidence>
<dbReference type="SUPFAM" id="SSF51621">
    <property type="entry name" value="Phosphoenolpyruvate/pyruvate domain"/>
    <property type="match status" value="1"/>
</dbReference>
<dbReference type="PANTHER" id="PTHR42905:SF5">
    <property type="entry name" value="CARBOXYVINYL-CARBOXYPHOSPHONATE PHOSPHORYLMUTASE, CHLOROPLASTIC"/>
    <property type="match status" value="1"/>
</dbReference>
<dbReference type="InterPro" id="IPR018523">
    <property type="entry name" value="Isocitrate_lyase_ph_CS"/>
</dbReference>
<evidence type="ECO:0000256" key="4">
    <source>
        <dbReference type="ARBA" id="ARBA00022842"/>
    </source>
</evidence>
<dbReference type="InterPro" id="IPR040442">
    <property type="entry name" value="Pyrv_kinase-like_dom_sf"/>
</dbReference>
<dbReference type="Pfam" id="PF13714">
    <property type="entry name" value="PEP_mutase"/>
    <property type="match status" value="1"/>
</dbReference>
<comment type="catalytic activity">
    <reaction evidence="6">
        <text>(2S,3R)-3-hydroxybutane-1,2,3-tricarboxylate = pyruvate + succinate</text>
        <dbReference type="Rhea" id="RHEA:16809"/>
        <dbReference type="ChEBI" id="CHEBI:15361"/>
        <dbReference type="ChEBI" id="CHEBI:30031"/>
        <dbReference type="ChEBI" id="CHEBI:57429"/>
        <dbReference type="EC" id="4.1.3.30"/>
    </reaction>
</comment>
<keyword evidence="5 6" id="KW-0456">Lyase</keyword>
<dbReference type="NCBIfam" id="TIGR02317">
    <property type="entry name" value="prpB"/>
    <property type="match status" value="1"/>
</dbReference>
<dbReference type="EC" id="4.1.3.30" evidence="6"/>
<dbReference type="GO" id="GO:0046421">
    <property type="term" value="F:methylisocitrate lyase activity"/>
    <property type="evidence" value="ECO:0007669"/>
    <property type="project" value="UniProtKB-EC"/>
</dbReference>
<dbReference type="PROSITE" id="PS00161">
    <property type="entry name" value="ISOCITRATE_LYASE"/>
    <property type="match status" value="1"/>
</dbReference>
<keyword evidence="4" id="KW-0460">Magnesium</keyword>
<evidence type="ECO:0000256" key="5">
    <source>
        <dbReference type="ARBA" id="ARBA00023239"/>
    </source>
</evidence>
<evidence type="ECO:0000313" key="8">
    <source>
        <dbReference type="Proteomes" id="UP000297477"/>
    </source>
</evidence>
<dbReference type="PANTHER" id="PTHR42905">
    <property type="entry name" value="PHOSPHOENOLPYRUVATE CARBOXYLASE"/>
    <property type="match status" value="1"/>
</dbReference>
<evidence type="ECO:0000313" key="7">
    <source>
        <dbReference type="EMBL" id="TFI00148.1"/>
    </source>
</evidence>
<comment type="pathway">
    <text evidence="6">Organic acid metabolism; propanoate degradation.</text>
</comment>
<keyword evidence="3" id="KW-0479">Metal-binding</keyword>